<sequence length="121" mass="13628">MSYTIDDIGAAVARLDDEDWDDDYHSDASNTAWDEFYEAISYGDKAAILPNIGTARIVDDFGGEGSGDDYWFIFTITDEHDRVRTFKRNGWYASHDGGYYEGPTEEVHGVDKVVTVWEAIA</sequence>
<name>A0A511MB91_9NOCA</name>
<gene>
    <name evidence="1" type="ORF">NN4_19660</name>
</gene>
<dbReference type="RefSeq" id="WP_147129587.1">
    <property type="nucleotide sequence ID" value="NZ_BJXA01000009.1"/>
</dbReference>
<dbReference type="Proteomes" id="UP000321424">
    <property type="component" value="Unassembled WGS sequence"/>
</dbReference>
<protein>
    <submittedName>
        <fullName evidence="1">Uncharacterized protein</fullName>
    </submittedName>
</protein>
<evidence type="ECO:0000313" key="2">
    <source>
        <dbReference type="Proteomes" id="UP000321424"/>
    </source>
</evidence>
<dbReference type="EMBL" id="BJXA01000009">
    <property type="protein sequence ID" value="GEM37447.1"/>
    <property type="molecule type" value="Genomic_DNA"/>
</dbReference>
<keyword evidence="2" id="KW-1185">Reference proteome</keyword>
<proteinExistence type="predicted"/>
<reference evidence="1 2" key="1">
    <citation type="submission" date="2019-07" db="EMBL/GenBank/DDBJ databases">
        <title>Whole genome shotgun sequence of Nocardia ninae NBRC 108245.</title>
        <authorList>
            <person name="Hosoyama A."/>
            <person name="Uohara A."/>
            <person name="Ohji S."/>
            <person name="Ichikawa N."/>
        </authorList>
    </citation>
    <scope>NUCLEOTIDE SEQUENCE [LARGE SCALE GENOMIC DNA]</scope>
    <source>
        <strain evidence="1 2">NBRC 108245</strain>
    </source>
</reference>
<evidence type="ECO:0000313" key="1">
    <source>
        <dbReference type="EMBL" id="GEM37447.1"/>
    </source>
</evidence>
<organism evidence="1 2">
    <name type="scientific">Nocardia ninae NBRC 108245</name>
    <dbReference type="NCBI Taxonomy" id="1210091"/>
    <lineage>
        <taxon>Bacteria</taxon>
        <taxon>Bacillati</taxon>
        <taxon>Actinomycetota</taxon>
        <taxon>Actinomycetes</taxon>
        <taxon>Mycobacteriales</taxon>
        <taxon>Nocardiaceae</taxon>
        <taxon>Nocardia</taxon>
    </lineage>
</organism>
<comment type="caution">
    <text evidence="1">The sequence shown here is derived from an EMBL/GenBank/DDBJ whole genome shotgun (WGS) entry which is preliminary data.</text>
</comment>
<dbReference type="AlphaFoldDB" id="A0A511MB91"/>
<dbReference type="OrthoDB" id="9776657at2"/>
<accession>A0A511MB91</accession>